<protein>
    <recommendedName>
        <fullName evidence="3">Terminase small subunit</fullName>
    </recommendedName>
</protein>
<evidence type="ECO:0000313" key="1">
    <source>
        <dbReference type="EMBL" id="MDO7873535.1"/>
    </source>
</evidence>
<evidence type="ECO:0008006" key="3">
    <source>
        <dbReference type="Google" id="ProtNLM"/>
    </source>
</evidence>
<keyword evidence="2" id="KW-1185">Reference proteome</keyword>
<evidence type="ECO:0000313" key="2">
    <source>
        <dbReference type="Proteomes" id="UP001176429"/>
    </source>
</evidence>
<name>A0ABT9B6V9_9BACT</name>
<organism evidence="1 2">
    <name type="scientific">Hymenobacter aranciens</name>
    <dbReference type="NCBI Taxonomy" id="3063996"/>
    <lineage>
        <taxon>Bacteria</taxon>
        <taxon>Pseudomonadati</taxon>
        <taxon>Bacteroidota</taxon>
        <taxon>Cytophagia</taxon>
        <taxon>Cytophagales</taxon>
        <taxon>Hymenobacteraceae</taxon>
        <taxon>Hymenobacter</taxon>
    </lineage>
</organism>
<proteinExistence type="predicted"/>
<reference evidence="1" key="1">
    <citation type="submission" date="2023-07" db="EMBL/GenBank/DDBJ databases">
        <authorList>
            <person name="Kim M.K."/>
        </authorList>
    </citation>
    <scope>NUCLEOTIDE SEQUENCE</scope>
    <source>
        <strain evidence="1">ASUV-10-1</strain>
    </source>
</reference>
<gene>
    <name evidence="1" type="ORF">Q5H93_02240</name>
</gene>
<sequence length="163" mass="18012">MAPAVKPIPAAVKEDVLKLLQEAKAMLQPYQLTLTDEEERRLAPTSMGRDSIAFVQQAGQLMTNYPDVLTRAITDAMIAEHPVLLQTFEDADDLMLEANAIRDLLKTVRKVAGNTAMGRARTAYRNGQDDKGRTPGLADLVRTMSERFDQDADADDSPDKPKQ</sequence>
<dbReference type="EMBL" id="JAUQSY010000002">
    <property type="protein sequence ID" value="MDO7873535.1"/>
    <property type="molecule type" value="Genomic_DNA"/>
</dbReference>
<dbReference type="RefSeq" id="WP_305004854.1">
    <property type="nucleotide sequence ID" value="NZ_JAUQSY010000002.1"/>
</dbReference>
<dbReference type="Proteomes" id="UP001176429">
    <property type="component" value="Unassembled WGS sequence"/>
</dbReference>
<accession>A0ABT9B6V9</accession>
<comment type="caution">
    <text evidence="1">The sequence shown here is derived from an EMBL/GenBank/DDBJ whole genome shotgun (WGS) entry which is preliminary data.</text>
</comment>